<organism evidence="2 3">
    <name type="scientific">Pseudoalteromonas luteoviolacea</name>
    <dbReference type="NCBI Taxonomy" id="43657"/>
    <lineage>
        <taxon>Bacteria</taxon>
        <taxon>Pseudomonadati</taxon>
        <taxon>Pseudomonadota</taxon>
        <taxon>Gammaproteobacteria</taxon>
        <taxon>Alteromonadales</taxon>
        <taxon>Pseudoalteromonadaceae</taxon>
        <taxon>Pseudoalteromonas</taxon>
    </lineage>
</organism>
<gene>
    <name evidence="2" type="ORF">JF50_25425</name>
</gene>
<dbReference type="AlphaFoldDB" id="A0A0C1MEE6"/>
<dbReference type="Proteomes" id="UP000031327">
    <property type="component" value="Unassembled WGS sequence"/>
</dbReference>
<feature type="chain" id="PRO_5002135431" description="Lipoprotein" evidence="1">
    <location>
        <begin position="19"/>
        <end position="262"/>
    </location>
</feature>
<dbReference type="PROSITE" id="PS51257">
    <property type="entry name" value="PROKAR_LIPOPROTEIN"/>
    <property type="match status" value="1"/>
</dbReference>
<dbReference type="OrthoDB" id="6328918at2"/>
<name>A0A0C1MEE6_9GAMM</name>
<evidence type="ECO:0000256" key="1">
    <source>
        <dbReference type="SAM" id="SignalP"/>
    </source>
</evidence>
<comment type="caution">
    <text evidence="2">The sequence shown here is derived from an EMBL/GenBank/DDBJ whole genome shotgun (WGS) entry which is preliminary data.</text>
</comment>
<evidence type="ECO:0008006" key="4">
    <source>
        <dbReference type="Google" id="ProtNLM"/>
    </source>
</evidence>
<evidence type="ECO:0000313" key="3">
    <source>
        <dbReference type="Proteomes" id="UP000031327"/>
    </source>
</evidence>
<keyword evidence="1" id="KW-0732">Signal</keyword>
<proteinExistence type="predicted"/>
<dbReference type="RefSeq" id="WP_039612034.1">
    <property type="nucleotide sequence ID" value="NZ_JWIC01000010.1"/>
</dbReference>
<accession>A0A0C1MEE6</accession>
<evidence type="ECO:0000313" key="2">
    <source>
        <dbReference type="EMBL" id="KID55144.1"/>
    </source>
</evidence>
<sequence length="262" mass="29645">MSKIKSLFIIAITLFISACNTIYVPPVNDYQPKNQPKVALVIDVSDKLTHTHIGTTIFNNFTKQYEVDVKMKQHIFETLKHKLKEGANADVVLLDKTLSNKRASSGFVFIKDKQWQFNPSLEAERKELTAKGIDVVISITEAQTLVDMYCTQYGCTNFYAEGHGLYTRSFFGLDNYHAAASYEVSAEFISQPIDMGVMESMRDLNSMYGRLTKLDLEDPADHKALDKAFFKPVQTGLTGYFENLGSIINKYLNGEFETSKKK</sequence>
<reference evidence="2 3" key="1">
    <citation type="submission" date="2014-12" db="EMBL/GenBank/DDBJ databases">
        <title>Draft Genome Sequence of Pseudoalteromonas luteoviolacea HI1.</title>
        <authorList>
            <person name="Asahina A.Y."/>
            <person name="Hadfield M.G."/>
        </authorList>
    </citation>
    <scope>NUCLEOTIDE SEQUENCE [LARGE SCALE GENOMIC DNA]</scope>
    <source>
        <strain evidence="2 3">HI1</strain>
    </source>
</reference>
<protein>
    <recommendedName>
        <fullName evidence="4">Lipoprotein</fullName>
    </recommendedName>
</protein>
<feature type="signal peptide" evidence="1">
    <location>
        <begin position="1"/>
        <end position="18"/>
    </location>
</feature>
<dbReference type="EMBL" id="JWIC01000010">
    <property type="protein sequence ID" value="KID55144.1"/>
    <property type="molecule type" value="Genomic_DNA"/>
</dbReference>